<dbReference type="InterPro" id="IPR017850">
    <property type="entry name" value="Alkaline_phosphatase_core_sf"/>
</dbReference>
<dbReference type="GO" id="GO:0004619">
    <property type="term" value="F:phosphoglycerate mutase activity"/>
    <property type="evidence" value="ECO:0007669"/>
    <property type="project" value="UniProtKB-UniRule"/>
</dbReference>
<feature type="domain" description="Metalloenzyme" evidence="10">
    <location>
        <begin position="112"/>
        <end position="311"/>
    </location>
</feature>
<dbReference type="InterPro" id="IPR011258">
    <property type="entry name" value="BPG-indep_PGM_N"/>
</dbReference>
<evidence type="ECO:0000256" key="2">
    <source>
        <dbReference type="ARBA" id="ARBA00001936"/>
    </source>
</evidence>
<dbReference type="PANTHER" id="PTHR31637">
    <property type="entry name" value="2,3-BISPHOSPHOGLYCERATE-INDEPENDENT PHOSPHOGLYCERATE MUTASE"/>
    <property type="match status" value="1"/>
</dbReference>
<accession>A0A0G1UX44</accession>
<dbReference type="SUPFAM" id="SSF53649">
    <property type="entry name" value="Alkaline phosphatase-like"/>
    <property type="match status" value="1"/>
</dbReference>
<comment type="pathway">
    <text evidence="3">Carbohydrate degradation; glycolysis; pyruvate from D-glyceraldehyde 3-phosphate: step 3/5.</text>
</comment>
<evidence type="ECO:0000256" key="5">
    <source>
        <dbReference type="ARBA" id="ARBA00022723"/>
    </source>
</evidence>
<evidence type="ECO:0000256" key="7">
    <source>
        <dbReference type="ARBA" id="ARBA00023211"/>
    </source>
</evidence>
<dbReference type="UniPathway" id="UPA00109">
    <property type="reaction ID" value="UER00186"/>
</dbReference>
<evidence type="ECO:0000259" key="11">
    <source>
        <dbReference type="Pfam" id="PF06415"/>
    </source>
</evidence>
<dbReference type="Gene3D" id="3.40.720.10">
    <property type="entry name" value="Alkaline Phosphatase, subunit A"/>
    <property type="match status" value="1"/>
</dbReference>
<comment type="caution">
    <text evidence="12">The sequence shown here is derived from an EMBL/GenBank/DDBJ whole genome shotgun (WGS) entry which is preliminary data.</text>
</comment>
<dbReference type="InterPro" id="IPR005995">
    <property type="entry name" value="Pgm_bpd_ind"/>
</dbReference>
<keyword evidence="8" id="KW-0413">Isomerase</keyword>
<dbReference type="GO" id="GO:0006007">
    <property type="term" value="P:glucose catabolic process"/>
    <property type="evidence" value="ECO:0007669"/>
    <property type="project" value="InterPro"/>
</dbReference>
<keyword evidence="6" id="KW-0324">Glycolysis</keyword>
<keyword evidence="5" id="KW-0479">Metal-binding</keyword>
<comment type="similarity">
    <text evidence="4">Belongs to the BPG-independent phosphoglycerate mutase family.</text>
</comment>
<dbReference type="Gene3D" id="3.40.1450.10">
    <property type="entry name" value="BPG-independent phosphoglycerate mutase, domain B"/>
    <property type="match status" value="1"/>
</dbReference>
<dbReference type="GO" id="GO:0005737">
    <property type="term" value="C:cytoplasm"/>
    <property type="evidence" value="ECO:0007669"/>
    <property type="project" value="InterPro"/>
</dbReference>
<organism evidence="12 13">
    <name type="scientific">Candidatus Jorgensenbacteria bacterium GW2011_GWC1_48_8</name>
    <dbReference type="NCBI Taxonomy" id="1618666"/>
    <lineage>
        <taxon>Bacteria</taxon>
        <taxon>Candidatus Joergenseniibacteriota</taxon>
    </lineage>
</organism>
<reference evidence="12 13" key="1">
    <citation type="journal article" date="2015" name="Nature">
        <title>rRNA introns, odd ribosomes, and small enigmatic genomes across a large radiation of phyla.</title>
        <authorList>
            <person name="Brown C.T."/>
            <person name="Hug L.A."/>
            <person name="Thomas B.C."/>
            <person name="Sharon I."/>
            <person name="Castelle C.J."/>
            <person name="Singh A."/>
            <person name="Wilkins M.J."/>
            <person name="Williams K.H."/>
            <person name="Banfield J.F."/>
        </authorList>
    </citation>
    <scope>NUCLEOTIDE SEQUENCE [LARGE SCALE GENOMIC DNA]</scope>
</reference>
<dbReference type="GO" id="GO:0030145">
    <property type="term" value="F:manganese ion binding"/>
    <property type="evidence" value="ECO:0007669"/>
    <property type="project" value="InterPro"/>
</dbReference>
<name>A0A0G1UX44_9BACT</name>
<evidence type="ECO:0000256" key="6">
    <source>
        <dbReference type="ARBA" id="ARBA00023152"/>
    </source>
</evidence>
<sequence>MDRDGHWDRTEAAYKALTGDLPISAPEEAVKSAYTRELDDEFIEPTAFEAHAIKDGDALIFFNFREDSMRQIAESFLNPKLDKFPIKIFSNLYIVTMTAYEDKWRARVAFPSERVGNPLGKVLADKGLNQLRIAETEKYAHVTYFFNGGREKPYPNEFRVLVPSKTAVREEEHPEMMASAVTDRAIVALNEGGFDFILVNYANPDIIAHTGNYDAAVQAIKTVDKELNRLVDAVLKGNHVMIVTSDHGNAEEVLNPRTGEPETKHNANPVPIYLVGKDFQKPKPEEILHHPETIGLLADVAPTILELMNIPKPPEMTGQSLLNQLI</sequence>
<evidence type="ECO:0000256" key="1">
    <source>
        <dbReference type="ARBA" id="ARBA00000370"/>
    </source>
</evidence>
<gene>
    <name evidence="12" type="ORF">UY32_C0013G0021</name>
</gene>
<dbReference type="Pfam" id="PF01676">
    <property type="entry name" value="Metalloenzyme"/>
    <property type="match status" value="1"/>
</dbReference>
<evidence type="ECO:0000313" key="12">
    <source>
        <dbReference type="EMBL" id="KKU98824.1"/>
    </source>
</evidence>
<proteinExistence type="inferred from homology"/>
<dbReference type="Pfam" id="PF06415">
    <property type="entry name" value="iPGM_N"/>
    <property type="match status" value="1"/>
</dbReference>
<evidence type="ECO:0000259" key="10">
    <source>
        <dbReference type="Pfam" id="PF01676"/>
    </source>
</evidence>
<keyword evidence="7" id="KW-0464">Manganese</keyword>
<dbReference type="EMBL" id="LCPO01000013">
    <property type="protein sequence ID" value="KKU98824.1"/>
    <property type="molecule type" value="Genomic_DNA"/>
</dbReference>
<dbReference type="PATRIC" id="fig|1618666.3.peg.378"/>
<dbReference type="InterPro" id="IPR006124">
    <property type="entry name" value="Metalloenzyme"/>
</dbReference>
<dbReference type="SUPFAM" id="SSF64158">
    <property type="entry name" value="2,3-Bisphosphoglycerate-independent phosphoglycerate mutase, substrate-binding domain"/>
    <property type="match status" value="1"/>
</dbReference>
<dbReference type="EC" id="5.4.2.12" evidence="9"/>
<feature type="domain" description="BPG-independent PGAM N-terminal" evidence="11">
    <location>
        <begin position="1"/>
        <end position="101"/>
    </location>
</feature>
<dbReference type="PANTHER" id="PTHR31637:SF0">
    <property type="entry name" value="2,3-BISPHOSPHOGLYCERATE-INDEPENDENT PHOSPHOGLYCERATE MUTASE"/>
    <property type="match status" value="1"/>
</dbReference>
<evidence type="ECO:0000256" key="9">
    <source>
        <dbReference type="NCBIfam" id="TIGR01307"/>
    </source>
</evidence>
<evidence type="ECO:0000256" key="4">
    <source>
        <dbReference type="ARBA" id="ARBA00008819"/>
    </source>
</evidence>
<evidence type="ECO:0000256" key="8">
    <source>
        <dbReference type="ARBA" id="ARBA00023235"/>
    </source>
</evidence>
<dbReference type="AlphaFoldDB" id="A0A0G1UX44"/>
<protein>
    <recommendedName>
        <fullName evidence="9">2,3-bisphosphoglycerate-independent phosphoglycerate mutase</fullName>
        <ecNumber evidence="9">5.4.2.12</ecNumber>
    </recommendedName>
</protein>
<comment type="cofactor">
    <cofactor evidence="2">
        <name>Mn(2+)</name>
        <dbReference type="ChEBI" id="CHEBI:29035"/>
    </cofactor>
</comment>
<dbReference type="GO" id="GO:0006096">
    <property type="term" value="P:glycolytic process"/>
    <property type="evidence" value="ECO:0007669"/>
    <property type="project" value="UniProtKB-UniRule"/>
</dbReference>
<dbReference type="NCBIfam" id="TIGR01307">
    <property type="entry name" value="pgm_bpd_ind"/>
    <property type="match status" value="1"/>
</dbReference>
<dbReference type="InterPro" id="IPR036646">
    <property type="entry name" value="PGAM_B_sf"/>
</dbReference>
<evidence type="ECO:0000256" key="3">
    <source>
        <dbReference type="ARBA" id="ARBA00004798"/>
    </source>
</evidence>
<evidence type="ECO:0000313" key="13">
    <source>
        <dbReference type="Proteomes" id="UP000034600"/>
    </source>
</evidence>
<comment type="catalytic activity">
    <reaction evidence="1">
        <text>(2R)-2-phosphoglycerate = (2R)-3-phosphoglycerate</text>
        <dbReference type="Rhea" id="RHEA:15901"/>
        <dbReference type="ChEBI" id="CHEBI:58272"/>
        <dbReference type="ChEBI" id="CHEBI:58289"/>
        <dbReference type="EC" id="5.4.2.12"/>
    </reaction>
</comment>
<dbReference type="Proteomes" id="UP000034600">
    <property type="component" value="Unassembled WGS sequence"/>
</dbReference>